<gene>
    <name evidence="1" type="ORF">PACLA_8A083291</name>
</gene>
<dbReference type="AlphaFoldDB" id="A0A7D9LST3"/>
<protein>
    <submittedName>
        <fullName evidence="1">Uncharacterized protein</fullName>
    </submittedName>
</protein>
<reference evidence="1" key="1">
    <citation type="submission" date="2020-04" db="EMBL/GenBank/DDBJ databases">
        <authorList>
            <person name="Alioto T."/>
            <person name="Alioto T."/>
            <person name="Gomez Garrido J."/>
        </authorList>
    </citation>
    <scope>NUCLEOTIDE SEQUENCE</scope>
    <source>
        <strain evidence="1">A484AB</strain>
    </source>
</reference>
<name>A0A7D9LST3_PARCT</name>
<proteinExistence type="predicted"/>
<feature type="non-terminal residue" evidence="1">
    <location>
        <position position="84"/>
    </location>
</feature>
<evidence type="ECO:0000313" key="1">
    <source>
        <dbReference type="EMBL" id="CAB4038114.1"/>
    </source>
</evidence>
<keyword evidence="2" id="KW-1185">Reference proteome</keyword>
<accession>A0A7D9LST3</accession>
<dbReference type="OrthoDB" id="5973496at2759"/>
<dbReference type="Proteomes" id="UP001152795">
    <property type="component" value="Unassembled WGS sequence"/>
</dbReference>
<evidence type="ECO:0000313" key="2">
    <source>
        <dbReference type="Proteomes" id="UP001152795"/>
    </source>
</evidence>
<organism evidence="1 2">
    <name type="scientific">Paramuricea clavata</name>
    <name type="common">Red gorgonian</name>
    <name type="synonym">Violescent sea-whip</name>
    <dbReference type="NCBI Taxonomy" id="317549"/>
    <lineage>
        <taxon>Eukaryota</taxon>
        <taxon>Metazoa</taxon>
        <taxon>Cnidaria</taxon>
        <taxon>Anthozoa</taxon>
        <taxon>Octocorallia</taxon>
        <taxon>Malacalcyonacea</taxon>
        <taxon>Plexauridae</taxon>
        <taxon>Paramuricea</taxon>
    </lineage>
</organism>
<dbReference type="EMBL" id="CACRXK020023818">
    <property type="protein sequence ID" value="CAB4038114.1"/>
    <property type="molecule type" value="Genomic_DNA"/>
</dbReference>
<sequence length="84" mass="9933">MLDVEKDADRHPFGLHPLTQEGYRKLFQDLGLFTNVIVEKNYHKLRSKSFEEFKQWYKASAHQDFDNLDPSAVREYVIKEDDGS</sequence>
<comment type="caution">
    <text evidence="1">The sequence shown here is derived from an EMBL/GenBank/DDBJ whole genome shotgun (WGS) entry which is preliminary data.</text>
</comment>